<dbReference type="Pfam" id="PF00429">
    <property type="entry name" value="TLV_coat"/>
    <property type="match status" value="1"/>
</dbReference>
<dbReference type="AlphaFoldDB" id="A0A2D4MFZ4"/>
<dbReference type="PANTHER" id="PTHR10424">
    <property type="entry name" value="VIRAL ENVELOPE PROTEIN"/>
    <property type="match status" value="1"/>
</dbReference>
<keyword evidence="1" id="KW-1133">Transmembrane helix</keyword>
<dbReference type="InterPro" id="IPR018154">
    <property type="entry name" value="TLV/ENV_coat_polyprotein"/>
</dbReference>
<reference evidence="2" key="2">
    <citation type="submission" date="2017-11" db="EMBL/GenBank/DDBJ databases">
        <title>Coralsnake Venomics: Analyses of Venom Gland Transcriptomes and Proteomes of Six Brazilian Taxa.</title>
        <authorList>
            <person name="Aird S.D."/>
            <person name="Jorge da Silva N."/>
            <person name="Qiu L."/>
            <person name="Villar-Briones A."/>
            <person name="Aparecida-Saddi V."/>
            <person name="Campos-Telles M.P."/>
            <person name="Grau M."/>
            <person name="Mikheyev A.S."/>
        </authorList>
    </citation>
    <scope>NUCLEOTIDE SEQUENCE</scope>
    <source>
        <tissue evidence="2">Venom_gland</tissue>
    </source>
</reference>
<name>A0A2D4MFZ4_9SAUR</name>
<accession>A0A2D4MFZ4</accession>
<protein>
    <submittedName>
        <fullName evidence="2">Uncharacterized protein</fullName>
    </submittedName>
</protein>
<dbReference type="SUPFAM" id="SSF58069">
    <property type="entry name" value="Virus ectodomain"/>
    <property type="match status" value="1"/>
</dbReference>
<keyword evidence="1" id="KW-0472">Membrane</keyword>
<evidence type="ECO:0000256" key="1">
    <source>
        <dbReference type="SAM" id="Phobius"/>
    </source>
</evidence>
<reference evidence="2" key="1">
    <citation type="submission" date="2017-07" db="EMBL/GenBank/DDBJ databases">
        <authorList>
            <person name="Mikheyev A."/>
            <person name="Grau M."/>
        </authorList>
    </citation>
    <scope>NUCLEOTIDE SEQUENCE</scope>
    <source>
        <tissue evidence="2">Venom_gland</tissue>
    </source>
</reference>
<proteinExistence type="predicted"/>
<dbReference type="Gene3D" id="1.10.287.210">
    <property type="match status" value="1"/>
</dbReference>
<keyword evidence="1" id="KW-0812">Transmembrane</keyword>
<dbReference type="EMBL" id="IACM01093666">
    <property type="protein sequence ID" value="LAB32322.1"/>
    <property type="molecule type" value="Transcribed_RNA"/>
</dbReference>
<organism evidence="2">
    <name type="scientific">Micrurus spixii</name>
    <name type="common">Amazon coral snake</name>
    <dbReference type="NCBI Taxonomy" id="129469"/>
    <lineage>
        <taxon>Eukaryota</taxon>
        <taxon>Metazoa</taxon>
        <taxon>Chordata</taxon>
        <taxon>Craniata</taxon>
        <taxon>Vertebrata</taxon>
        <taxon>Euteleostomi</taxon>
        <taxon>Lepidosauria</taxon>
        <taxon>Squamata</taxon>
        <taxon>Bifurcata</taxon>
        <taxon>Unidentata</taxon>
        <taxon>Episquamata</taxon>
        <taxon>Toxicofera</taxon>
        <taxon>Serpentes</taxon>
        <taxon>Colubroidea</taxon>
        <taxon>Elapidae</taxon>
        <taxon>Elapinae</taxon>
        <taxon>Micrurus</taxon>
    </lineage>
</organism>
<sequence>MRNSRNLNSLACTLAKSLNSTSHALDALNRELREVREATLENRAAIDFLLLKHNYGCETFKGMCCFNLDETSGLVERDIHHLKELAQNIGHEQSFLDFSWLFSWLPDLHWLKVLMTTIVTICVLGVLLCCLCHCIPPCLSYLKTCIPTSKPELRGRQAAIMMTQMDHGYQVYSDTQLEDTL</sequence>
<feature type="transmembrane region" description="Helical" evidence="1">
    <location>
        <begin position="110"/>
        <end position="128"/>
    </location>
</feature>
<evidence type="ECO:0000313" key="2">
    <source>
        <dbReference type="EMBL" id="LAB32322.1"/>
    </source>
</evidence>